<protein>
    <submittedName>
        <fullName evidence="1">Rpn family recombination-promoting nuclease/putative transposase</fullName>
    </submittedName>
</protein>
<dbReference type="InterPro" id="IPR010106">
    <property type="entry name" value="RpnA"/>
</dbReference>
<dbReference type="NCBIfam" id="TIGR01784">
    <property type="entry name" value="T_den_put_tspse"/>
    <property type="match status" value="1"/>
</dbReference>
<name>A0A9D2P3F5_9FIRM</name>
<reference evidence="1" key="1">
    <citation type="journal article" date="2021" name="PeerJ">
        <title>Extensive microbial diversity within the chicken gut microbiome revealed by metagenomics and culture.</title>
        <authorList>
            <person name="Gilroy R."/>
            <person name="Ravi A."/>
            <person name="Getino M."/>
            <person name="Pursley I."/>
            <person name="Horton D.L."/>
            <person name="Alikhan N.F."/>
            <person name="Baker D."/>
            <person name="Gharbi K."/>
            <person name="Hall N."/>
            <person name="Watson M."/>
            <person name="Adriaenssens E.M."/>
            <person name="Foster-Nyarko E."/>
            <person name="Jarju S."/>
            <person name="Secka A."/>
            <person name="Antonio M."/>
            <person name="Oren A."/>
            <person name="Chaudhuri R.R."/>
            <person name="La Ragione R."/>
            <person name="Hildebrand F."/>
            <person name="Pallen M.J."/>
        </authorList>
    </citation>
    <scope>NUCLEOTIDE SEQUENCE</scope>
    <source>
        <strain evidence="1">CHK165-2605</strain>
    </source>
</reference>
<sequence>MEDVRKSNMQIKDGEDYSGLIVNPLQNMNLMDDFLFDVATVDLETCKIIIELSLGITIKTIRWKEGQKVVHNMPGKRGIRMDFYVEDDKGQVFDVEMQKRNQGNIPKRTRFYQALIDAPMLKSGERGFDNMKPAYIIVICGFDQYGYGLYRYTFENRCKEIKDLTMGDECRKIILNTKGTNDDEVEKSLVDFLHYVDHSSEENVPKDCDDRLKHLHKKIYEIKSNEQMGVSYMKMEERDRLIQEDGERKGQINTIVTIVRRMLEKGYDVNKAADDFELDKKYVKMTVDAISEYGDKSDKEIAEMIYSQAE</sequence>
<proteinExistence type="predicted"/>
<dbReference type="Pfam" id="PF12784">
    <property type="entry name" value="PDDEXK_2"/>
    <property type="match status" value="1"/>
</dbReference>
<dbReference type="AlphaFoldDB" id="A0A9D2P3F5"/>
<dbReference type="Proteomes" id="UP000823895">
    <property type="component" value="Unassembled WGS sequence"/>
</dbReference>
<reference evidence="1" key="2">
    <citation type="submission" date="2021-04" db="EMBL/GenBank/DDBJ databases">
        <authorList>
            <person name="Gilroy R."/>
        </authorList>
    </citation>
    <scope>NUCLEOTIDE SEQUENCE</scope>
    <source>
        <strain evidence="1">CHK165-2605</strain>
    </source>
</reference>
<comment type="caution">
    <text evidence="1">The sequence shown here is derived from an EMBL/GenBank/DDBJ whole genome shotgun (WGS) entry which is preliminary data.</text>
</comment>
<organism evidence="1 2">
    <name type="scientific">Candidatus Mediterraneibacter gallistercoris</name>
    <dbReference type="NCBI Taxonomy" id="2838671"/>
    <lineage>
        <taxon>Bacteria</taxon>
        <taxon>Bacillati</taxon>
        <taxon>Bacillota</taxon>
        <taxon>Clostridia</taxon>
        <taxon>Lachnospirales</taxon>
        <taxon>Lachnospiraceae</taxon>
        <taxon>Mediterraneibacter</taxon>
    </lineage>
</organism>
<dbReference type="EMBL" id="DWWI01000013">
    <property type="protein sequence ID" value="HJC42155.1"/>
    <property type="molecule type" value="Genomic_DNA"/>
</dbReference>
<evidence type="ECO:0000313" key="1">
    <source>
        <dbReference type="EMBL" id="HJC42155.1"/>
    </source>
</evidence>
<gene>
    <name evidence="1" type="ORF">H9756_00480</name>
</gene>
<accession>A0A9D2P3F5</accession>
<evidence type="ECO:0000313" key="2">
    <source>
        <dbReference type="Proteomes" id="UP000823895"/>
    </source>
</evidence>